<organism evidence="1 2">
    <name type="scientific">Naganishia friedmannii</name>
    <dbReference type="NCBI Taxonomy" id="89922"/>
    <lineage>
        <taxon>Eukaryota</taxon>
        <taxon>Fungi</taxon>
        <taxon>Dikarya</taxon>
        <taxon>Basidiomycota</taxon>
        <taxon>Agaricomycotina</taxon>
        <taxon>Tremellomycetes</taxon>
        <taxon>Filobasidiales</taxon>
        <taxon>Filobasidiaceae</taxon>
        <taxon>Naganishia</taxon>
    </lineage>
</organism>
<gene>
    <name evidence="1" type="ORF">QFC21_003046</name>
</gene>
<keyword evidence="2" id="KW-1185">Reference proteome</keyword>
<comment type="caution">
    <text evidence="1">The sequence shown here is derived from an EMBL/GenBank/DDBJ whole genome shotgun (WGS) entry which is preliminary data.</text>
</comment>
<dbReference type="Proteomes" id="UP001227268">
    <property type="component" value="Unassembled WGS sequence"/>
</dbReference>
<accession>A0ACC2VQM2</accession>
<evidence type="ECO:0000313" key="1">
    <source>
        <dbReference type="EMBL" id="KAJ9101708.1"/>
    </source>
</evidence>
<reference evidence="1" key="1">
    <citation type="submission" date="2023-04" db="EMBL/GenBank/DDBJ databases">
        <title>Draft Genome sequencing of Naganishia species isolated from polar environments using Oxford Nanopore Technology.</title>
        <authorList>
            <person name="Leo P."/>
            <person name="Venkateswaran K."/>
        </authorList>
    </citation>
    <scope>NUCLEOTIDE SEQUENCE</scope>
    <source>
        <strain evidence="1">MNA-CCFEE 5423</strain>
    </source>
</reference>
<evidence type="ECO:0000313" key="2">
    <source>
        <dbReference type="Proteomes" id="UP001227268"/>
    </source>
</evidence>
<protein>
    <submittedName>
        <fullName evidence="1">Uncharacterized protein</fullName>
    </submittedName>
</protein>
<sequence length="295" mass="33387">MPNNSTPRAVPDPALAHDAQSQFPYRQIACTFKDQMKMIKKQIFKHVIHKEQRHRDMYSDLKGTLNMLDPGHSPTSQDFLTQLCEGSFEPFFKLDYQLPGLLFDYAEDGGEGALETFLKELKDTAKGDETLKQAVDMARTEWLKLVKFWQDRPLAKLQFWRNAFRVWPDNDYGFSQDLSGFLHWTTEIHLPSVLSSMNNSSDASIAAIAHDTPPSTRTLSIVTTFGSLILSNNSHVSTQNDTLECRVCEDIKTLFLPDLADDADCNSSLYSPMMLPTPSHGPHDSALREAFQIIL</sequence>
<proteinExistence type="predicted"/>
<dbReference type="EMBL" id="JASBWT010000009">
    <property type="protein sequence ID" value="KAJ9101708.1"/>
    <property type="molecule type" value="Genomic_DNA"/>
</dbReference>
<name>A0ACC2VQM2_9TREE</name>